<accession>A0A1G4WUD1</accession>
<dbReference type="PROSITE" id="PS50109">
    <property type="entry name" value="HIS_KIN"/>
    <property type="match status" value="1"/>
</dbReference>
<evidence type="ECO:0000313" key="16">
    <source>
        <dbReference type="Proteomes" id="UP000199707"/>
    </source>
</evidence>
<evidence type="ECO:0000256" key="7">
    <source>
        <dbReference type="ARBA" id="ARBA00022777"/>
    </source>
</evidence>
<feature type="transmembrane region" description="Helical" evidence="11">
    <location>
        <begin position="77"/>
        <end position="101"/>
    </location>
</feature>
<proteinExistence type="predicted"/>
<keyword evidence="8 11" id="KW-1133">Transmembrane helix</keyword>
<dbReference type="GO" id="GO:0000155">
    <property type="term" value="F:phosphorelay sensor kinase activity"/>
    <property type="evidence" value="ECO:0007669"/>
    <property type="project" value="InterPro"/>
</dbReference>
<keyword evidence="10 11" id="KW-0472">Membrane</keyword>
<dbReference type="Gene3D" id="3.30.565.10">
    <property type="entry name" value="Histidine kinase-like ATPase, C-terminal domain"/>
    <property type="match status" value="1"/>
</dbReference>
<dbReference type="PANTHER" id="PTHR45436">
    <property type="entry name" value="SENSOR HISTIDINE KINASE YKOH"/>
    <property type="match status" value="1"/>
</dbReference>
<dbReference type="GO" id="GO:0005886">
    <property type="term" value="C:plasma membrane"/>
    <property type="evidence" value="ECO:0007669"/>
    <property type="project" value="UniProtKB-SubCell"/>
</dbReference>
<reference evidence="16" key="1">
    <citation type="submission" date="2016-10" db="EMBL/GenBank/DDBJ databases">
        <authorList>
            <person name="Varghese N."/>
            <person name="Submissions S."/>
        </authorList>
    </citation>
    <scope>NUCLEOTIDE SEQUENCE [LARGE SCALE GENOMIC DNA]</scope>
    <source>
        <strain evidence="16">UNC267MFSha1.1M11</strain>
    </source>
</reference>
<dbReference type="RefSeq" id="WP_090362473.1">
    <property type="nucleotide sequence ID" value="NZ_FMUB01000011.1"/>
</dbReference>
<evidence type="ECO:0000256" key="1">
    <source>
        <dbReference type="ARBA" id="ARBA00000085"/>
    </source>
</evidence>
<dbReference type="Pfam" id="PF00672">
    <property type="entry name" value="HAMP"/>
    <property type="match status" value="1"/>
</dbReference>
<dbReference type="SUPFAM" id="SSF47384">
    <property type="entry name" value="Homodimeric domain of signal transducing histidine kinase"/>
    <property type="match status" value="1"/>
</dbReference>
<name>A0A1G4WUD1_9MYCO</name>
<evidence type="ECO:0000256" key="5">
    <source>
        <dbReference type="ARBA" id="ARBA00022679"/>
    </source>
</evidence>
<feature type="domain" description="Histidine kinase" evidence="13">
    <location>
        <begin position="164"/>
        <end position="380"/>
    </location>
</feature>
<dbReference type="SUPFAM" id="SSF55874">
    <property type="entry name" value="ATPase domain of HSP90 chaperone/DNA topoisomerase II/histidine kinase"/>
    <property type="match status" value="1"/>
</dbReference>
<evidence type="ECO:0000256" key="4">
    <source>
        <dbReference type="ARBA" id="ARBA00022553"/>
    </source>
</evidence>
<dbReference type="InterPro" id="IPR036097">
    <property type="entry name" value="HisK_dim/P_sf"/>
</dbReference>
<evidence type="ECO:0000256" key="10">
    <source>
        <dbReference type="ARBA" id="ARBA00023136"/>
    </source>
</evidence>
<dbReference type="Pfam" id="PF02518">
    <property type="entry name" value="HATPase_c"/>
    <property type="match status" value="1"/>
</dbReference>
<dbReference type="InterPro" id="IPR005467">
    <property type="entry name" value="His_kinase_dom"/>
</dbReference>
<evidence type="ECO:0000256" key="3">
    <source>
        <dbReference type="ARBA" id="ARBA00012438"/>
    </source>
</evidence>
<evidence type="ECO:0000259" key="12">
    <source>
        <dbReference type="PROSITE" id="PS01179"/>
    </source>
</evidence>
<dbReference type="AlphaFoldDB" id="A0A1G4WUD1"/>
<dbReference type="Gene3D" id="1.10.287.130">
    <property type="match status" value="1"/>
</dbReference>
<dbReference type="InterPro" id="IPR004358">
    <property type="entry name" value="Sig_transdc_His_kin-like_C"/>
</dbReference>
<protein>
    <recommendedName>
        <fullName evidence="3">histidine kinase</fullName>
        <ecNumber evidence="3">2.7.13.3</ecNumber>
    </recommendedName>
</protein>
<dbReference type="InterPro" id="IPR050428">
    <property type="entry name" value="TCS_sensor_his_kinase"/>
</dbReference>
<dbReference type="EMBL" id="FMUB01000011">
    <property type="protein sequence ID" value="SCX29762.1"/>
    <property type="molecule type" value="Genomic_DNA"/>
</dbReference>
<keyword evidence="7 15" id="KW-0418">Kinase</keyword>
<dbReference type="InterPro" id="IPR003594">
    <property type="entry name" value="HATPase_dom"/>
</dbReference>
<evidence type="ECO:0000259" key="14">
    <source>
        <dbReference type="PROSITE" id="PS50885"/>
    </source>
</evidence>
<dbReference type="InterPro" id="IPR003660">
    <property type="entry name" value="HAMP_dom"/>
</dbReference>
<dbReference type="Gene3D" id="6.10.340.10">
    <property type="match status" value="1"/>
</dbReference>
<keyword evidence="9" id="KW-0902">Two-component regulatory system</keyword>
<dbReference type="CDD" id="cd00075">
    <property type="entry name" value="HATPase"/>
    <property type="match status" value="1"/>
</dbReference>
<dbReference type="PROSITE" id="PS50885">
    <property type="entry name" value="HAMP"/>
    <property type="match status" value="1"/>
</dbReference>
<dbReference type="PRINTS" id="PR00344">
    <property type="entry name" value="BCTRLSENSOR"/>
</dbReference>
<comment type="catalytic activity">
    <reaction evidence="1">
        <text>ATP + protein L-histidine = ADP + protein N-phospho-L-histidine.</text>
        <dbReference type="EC" id="2.7.13.3"/>
    </reaction>
</comment>
<dbReference type="SMART" id="SM00388">
    <property type="entry name" value="HisKA"/>
    <property type="match status" value="1"/>
</dbReference>
<dbReference type="Proteomes" id="UP000199707">
    <property type="component" value="Unassembled WGS sequence"/>
</dbReference>
<evidence type="ECO:0000256" key="8">
    <source>
        <dbReference type="ARBA" id="ARBA00022989"/>
    </source>
</evidence>
<organism evidence="15 16">
    <name type="scientific">Mycolicibacterium fluoranthenivorans</name>
    <dbReference type="NCBI Taxonomy" id="258505"/>
    <lineage>
        <taxon>Bacteria</taxon>
        <taxon>Bacillati</taxon>
        <taxon>Actinomycetota</taxon>
        <taxon>Actinomycetes</taxon>
        <taxon>Mycobacteriales</taxon>
        <taxon>Mycobacteriaceae</taxon>
        <taxon>Mycolicibacterium</taxon>
    </lineage>
</organism>
<feature type="domain" description="HAMP" evidence="14">
    <location>
        <begin position="103"/>
        <end position="156"/>
    </location>
</feature>
<keyword evidence="6 11" id="KW-0812">Transmembrane</keyword>
<evidence type="ECO:0000256" key="11">
    <source>
        <dbReference type="SAM" id="Phobius"/>
    </source>
</evidence>
<dbReference type="InterPro" id="IPR006020">
    <property type="entry name" value="PTB/PI_dom"/>
</dbReference>
<dbReference type="STRING" id="1502745.SAMN02799620_04892"/>
<feature type="transmembrane region" description="Helical" evidence="11">
    <location>
        <begin position="21"/>
        <end position="47"/>
    </location>
</feature>
<dbReference type="PROSITE" id="PS01179">
    <property type="entry name" value="PID"/>
    <property type="match status" value="1"/>
</dbReference>
<evidence type="ECO:0000259" key="13">
    <source>
        <dbReference type="PROSITE" id="PS50109"/>
    </source>
</evidence>
<feature type="domain" description="PID" evidence="12">
    <location>
        <begin position="148"/>
        <end position="208"/>
    </location>
</feature>
<dbReference type="InterPro" id="IPR036890">
    <property type="entry name" value="HATPase_C_sf"/>
</dbReference>
<dbReference type="SMART" id="SM00387">
    <property type="entry name" value="HATPase_c"/>
    <property type="match status" value="1"/>
</dbReference>
<dbReference type="PANTHER" id="PTHR45436:SF5">
    <property type="entry name" value="SENSOR HISTIDINE KINASE TRCS"/>
    <property type="match status" value="1"/>
</dbReference>
<evidence type="ECO:0000313" key="15">
    <source>
        <dbReference type="EMBL" id="SCX29762.1"/>
    </source>
</evidence>
<keyword evidence="4" id="KW-0597">Phosphoprotein</keyword>
<dbReference type="InterPro" id="IPR003661">
    <property type="entry name" value="HisK_dim/P_dom"/>
</dbReference>
<evidence type="ECO:0000256" key="9">
    <source>
        <dbReference type="ARBA" id="ARBA00023012"/>
    </source>
</evidence>
<dbReference type="Pfam" id="PF00512">
    <property type="entry name" value="HisKA"/>
    <property type="match status" value="1"/>
</dbReference>
<dbReference type="EC" id="2.7.13.3" evidence="3"/>
<comment type="subcellular location">
    <subcellularLocation>
        <location evidence="2">Cell membrane</location>
    </subcellularLocation>
</comment>
<keyword evidence="5" id="KW-0808">Transferase</keyword>
<sequence length="385" mass="40530">MSAPDHRQNNTVRQQKPGVGLGARLMGAQILVLLTGGVTTWIVAAIVGPPLFREHLRRAGVGHGSNEQFHAEQAYRYATVLSIAVAVAVSAATALVVTAYFSRRLQRSVADVSAAASAVAAGRYDIRVAPAGLGADFDNLSGAFNQMARRLGTIELTRRQMFSDLAHEIRTPVSVLGVYLQAVEDGVRPLDADTMGMLREQADRLVRFSQDFAALAQAEEAGSAIDVQLDAPAPLVTSTLAAAAGRFAAKDVALTSHIPADLPQVRWDPQRIGQVLHNLLDNALRHTPSGGHVDVRVTADHRDLVITVTDDGDGIPAEHLSRIFERFYRVDAARDREHGGAGIGLAIAKAFADAHGGSLTASSMGSGHGATFTLVVPVGGPTAGG</sequence>
<dbReference type="CDD" id="cd00082">
    <property type="entry name" value="HisKA"/>
    <property type="match status" value="1"/>
</dbReference>
<gene>
    <name evidence="15" type="ORF">SAMN02799620_04892</name>
</gene>
<evidence type="ECO:0000256" key="6">
    <source>
        <dbReference type="ARBA" id="ARBA00022692"/>
    </source>
</evidence>
<evidence type="ECO:0000256" key="2">
    <source>
        <dbReference type="ARBA" id="ARBA00004236"/>
    </source>
</evidence>
<dbReference type="FunFam" id="3.30.565.10:FF:000006">
    <property type="entry name" value="Sensor histidine kinase WalK"/>
    <property type="match status" value="1"/>
</dbReference>
<dbReference type="SMART" id="SM00304">
    <property type="entry name" value="HAMP"/>
    <property type="match status" value="1"/>
</dbReference>